<organism evidence="11 12">
    <name type="scientific">Triticum turgidum subsp. durum</name>
    <name type="common">Durum wheat</name>
    <name type="synonym">Triticum durum</name>
    <dbReference type="NCBI Taxonomy" id="4567"/>
    <lineage>
        <taxon>Eukaryota</taxon>
        <taxon>Viridiplantae</taxon>
        <taxon>Streptophyta</taxon>
        <taxon>Embryophyta</taxon>
        <taxon>Tracheophyta</taxon>
        <taxon>Spermatophyta</taxon>
        <taxon>Magnoliopsida</taxon>
        <taxon>Liliopsida</taxon>
        <taxon>Poales</taxon>
        <taxon>Poaceae</taxon>
        <taxon>BOP clade</taxon>
        <taxon>Pooideae</taxon>
        <taxon>Triticodae</taxon>
        <taxon>Triticeae</taxon>
        <taxon>Triticinae</taxon>
        <taxon>Triticum</taxon>
    </lineage>
</organism>
<dbReference type="Gene3D" id="2.60.40.1730">
    <property type="entry name" value="tricorn interacting facor f3 domain"/>
    <property type="match status" value="1"/>
</dbReference>
<keyword evidence="3" id="KW-0031">Aminopeptidase</keyword>
<dbReference type="EMBL" id="LT934120">
    <property type="protein sequence ID" value="VAI31021.1"/>
    <property type="molecule type" value="Genomic_DNA"/>
</dbReference>
<evidence type="ECO:0000256" key="3">
    <source>
        <dbReference type="ARBA" id="ARBA00022438"/>
    </source>
</evidence>
<dbReference type="FunFam" id="2.60.40.1730:FF:000005">
    <property type="entry name" value="Aminopeptidase N"/>
    <property type="match status" value="1"/>
</dbReference>
<evidence type="ECO:0000256" key="8">
    <source>
        <dbReference type="ARBA" id="ARBA00023049"/>
    </source>
</evidence>
<evidence type="ECO:0000256" key="4">
    <source>
        <dbReference type="ARBA" id="ARBA00022670"/>
    </source>
</evidence>
<keyword evidence="4" id="KW-0645">Protease</keyword>
<dbReference type="Gene3D" id="1.10.390.10">
    <property type="entry name" value="Neutral Protease Domain 2"/>
    <property type="match status" value="1"/>
</dbReference>
<name>A0A9R0X6N5_TRITD</name>
<evidence type="ECO:0000313" key="11">
    <source>
        <dbReference type="EMBL" id="VAI31021.1"/>
    </source>
</evidence>
<dbReference type="PANTHER" id="PTHR46322">
    <property type="entry name" value="PUROMYCIN-SENSITIVE AMINOPEPTIDASE"/>
    <property type="match status" value="1"/>
</dbReference>
<evidence type="ECO:0000259" key="9">
    <source>
        <dbReference type="Pfam" id="PF01433"/>
    </source>
</evidence>
<dbReference type="Pfam" id="PF17900">
    <property type="entry name" value="Peptidase_M1_N"/>
    <property type="match status" value="1"/>
</dbReference>
<evidence type="ECO:0000256" key="5">
    <source>
        <dbReference type="ARBA" id="ARBA00022723"/>
    </source>
</evidence>
<reference evidence="11 12" key="1">
    <citation type="submission" date="2017-09" db="EMBL/GenBank/DDBJ databases">
        <authorList>
            <consortium name="International Durum Wheat Genome Sequencing Consortium (IDWGSC)"/>
            <person name="Milanesi L."/>
        </authorList>
    </citation>
    <scope>NUCLEOTIDE SEQUENCE [LARGE SCALE GENOMIC DNA]</scope>
    <source>
        <strain evidence="12">cv. Svevo</strain>
    </source>
</reference>
<dbReference type="GO" id="GO:0008270">
    <property type="term" value="F:zinc ion binding"/>
    <property type="evidence" value="ECO:0007669"/>
    <property type="project" value="InterPro"/>
</dbReference>
<dbReference type="Pfam" id="PF01433">
    <property type="entry name" value="Peptidase_M1"/>
    <property type="match status" value="1"/>
</dbReference>
<keyword evidence="6" id="KW-0378">Hydrolase</keyword>
<dbReference type="GO" id="GO:0009507">
    <property type="term" value="C:chloroplast"/>
    <property type="evidence" value="ECO:0007669"/>
    <property type="project" value="TreeGrafter"/>
</dbReference>
<dbReference type="CDD" id="cd09600">
    <property type="entry name" value="M1_APN"/>
    <property type="match status" value="1"/>
</dbReference>
<dbReference type="PANTHER" id="PTHR46322:SF1">
    <property type="entry name" value="PUROMYCIN-SENSITIVE AMINOPEPTIDASE"/>
    <property type="match status" value="1"/>
</dbReference>
<keyword evidence="7" id="KW-0862">Zinc</keyword>
<dbReference type="InterPro" id="IPR012779">
    <property type="entry name" value="Peptidase_M1_pepN"/>
</dbReference>
<feature type="domain" description="Aminopeptidase N-like N-terminal" evidence="10">
    <location>
        <begin position="84"/>
        <end position="241"/>
    </location>
</feature>
<dbReference type="SUPFAM" id="SSF63737">
    <property type="entry name" value="Leukotriene A4 hydrolase N-terminal domain"/>
    <property type="match status" value="1"/>
</dbReference>
<feature type="domain" description="Peptidase M1 membrane alanine aminopeptidase" evidence="9">
    <location>
        <begin position="282"/>
        <end position="439"/>
    </location>
</feature>
<evidence type="ECO:0000259" key="10">
    <source>
        <dbReference type="Pfam" id="PF17900"/>
    </source>
</evidence>
<dbReference type="SUPFAM" id="SSF55486">
    <property type="entry name" value="Metalloproteases ('zincins'), catalytic domain"/>
    <property type="match status" value="1"/>
</dbReference>
<dbReference type="Gene3D" id="3.30.2010.30">
    <property type="match status" value="1"/>
</dbReference>
<dbReference type="Proteomes" id="UP000324705">
    <property type="component" value="Chromosome 5B"/>
</dbReference>
<dbReference type="GO" id="GO:0004177">
    <property type="term" value="F:aminopeptidase activity"/>
    <property type="evidence" value="ECO:0007669"/>
    <property type="project" value="UniProtKB-KW"/>
</dbReference>
<dbReference type="PRINTS" id="PR00756">
    <property type="entry name" value="ALADIPTASE"/>
</dbReference>
<keyword evidence="8" id="KW-0482">Metalloprotease</keyword>
<accession>A0A9R0X6N5</accession>
<dbReference type="FunFam" id="3.30.2010.30:FF:000002">
    <property type="entry name" value="Putative aminopeptidase N"/>
    <property type="match status" value="1"/>
</dbReference>
<evidence type="ECO:0000256" key="1">
    <source>
        <dbReference type="ARBA" id="ARBA00001947"/>
    </source>
</evidence>
<dbReference type="InterPro" id="IPR045357">
    <property type="entry name" value="Aminopeptidase_N-like_N"/>
</dbReference>
<dbReference type="InterPro" id="IPR027268">
    <property type="entry name" value="Peptidase_M4/M1_CTD_sf"/>
</dbReference>
<protein>
    <submittedName>
        <fullName evidence="11">Uncharacterized protein</fullName>
    </submittedName>
</protein>
<dbReference type="GO" id="GO:0008237">
    <property type="term" value="F:metallopeptidase activity"/>
    <property type="evidence" value="ECO:0007669"/>
    <property type="project" value="UniProtKB-KW"/>
</dbReference>
<gene>
    <name evidence="11" type="ORF">TRITD_5Bv1G103450</name>
</gene>
<dbReference type="InterPro" id="IPR014782">
    <property type="entry name" value="Peptidase_M1_dom"/>
</dbReference>
<sequence length="440" mass="49376">MARCLIRPAAAYQGCGLVKAGFLGVVSPLHYQRLPYSSSKRGSPGNKYSGCLANLTKEIFLKDYKKPDYLFDTVDLEFQLGDEKTMVTSKIAVSPGNEGTSSPLALHGCDLKLLSIKINGTELKSDKYTVDPRHLTILTPPAGVFNMEIVTEIYPQLNTSLEGLYRSTGNFCTQCEAEGFRKITYFQDRPDVMAKYTCRIEGDKTLYPVLLSNGNLIEQGDLEGGKHYALWEDPFKKPCYLFALVAGQLECREDSFVTCSGRKVTLRIWTPAQDLPKTSHAMYSLKEAMKWDEEVFGLEYDLDLFNIVVVPDFNMGAMENKSLNVFQSRLVLASPEAATDGDYAAILGVIGHEYFHNWTGNRVTCRDWFQLTLKEGLTVFRDQEFSSDLGCRTVKRIADVSKLRSYQFPQDAGPMAHPIRPLSYIKMDNFYTGTGLRKGC</sequence>
<keyword evidence="5" id="KW-0479">Metal-binding</keyword>
<dbReference type="AlphaFoldDB" id="A0A9R0X6N5"/>
<keyword evidence="12" id="KW-1185">Reference proteome</keyword>
<comment type="cofactor">
    <cofactor evidence="1">
        <name>Zn(2+)</name>
        <dbReference type="ChEBI" id="CHEBI:29105"/>
    </cofactor>
</comment>
<dbReference type="Gramene" id="TRITD5Bv1G103450.13">
    <property type="protein sequence ID" value="TRITD5Bv1G103450.13"/>
    <property type="gene ID" value="TRITD5Bv1G103450"/>
</dbReference>
<dbReference type="GO" id="GO:0006508">
    <property type="term" value="P:proteolysis"/>
    <property type="evidence" value="ECO:0007669"/>
    <property type="project" value="UniProtKB-KW"/>
</dbReference>
<evidence type="ECO:0000256" key="2">
    <source>
        <dbReference type="ARBA" id="ARBA00010136"/>
    </source>
</evidence>
<dbReference type="InterPro" id="IPR042097">
    <property type="entry name" value="Aminopeptidase_N-like_N_sf"/>
</dbReference>
<comment type="similarity">
    <text evidence="2">Belongs to the peptidase M1 family.</text>
</comment>
<proteinExistence type="inferred from homology"/>
<evidence type="ECO:0000313" key="12">
    <source>
        <dbReference type="Proteomes" id="UP000324705"/>
    </source>
</evidence>
<evidence type="ECO:0000256" key="7">
    <source>
        <dbReference type="ARBA" id="ARBA00022833"/>
    </source>
</evidence>
<evidence type="ECO:0000256" key="6">
    <source>
        <dbReference type="ARBA" id="ARBA00022801"/>
    </source>
</evidence>
<dbReference type="InterPro" id="IPR001930">
    <property type="entry name" value="Peptidase_M1"/>
</dbReference>